<dbReference type="PANTHER" id="PTHR10517">
    <property type="entry name" value="FOLATE RECEPTOR"/>
    <property type="match status" value="1"/>
</dbReference>
<sequence>MCNSYSKLSCCLSTTADQIQGKALYQLHRLTCNKPMSSGCKKFFQQDACLYECSPHLGQWIVEDNVGETLQNVPLCQSECEKWFTACINDFTCTRDWKTSHANSHFTCTAKDKCQTFRDKFQSAEHFCNTIWGNSYVVVPDDQMCVKIDGSIEHETRNNAHGNKTAIVAEEKNGSRRKTAALFAVLIPIVASNFV</sequence>
<evidence type="ECO:0000313" key="5">
    <source>
        <dbReference type="EMBL" id="BES90604.1"/>
    </source>
</evidence>
<keyword evidence="2" id="KW-0732">Signal</keyword>
<accession>A0ABN7AGW4</accession>
<gene>
    <name evidence="5" type="ORF">NTJ_03412</name>
</gene>
<feature type="domain" description="Folate receptor-like" evidence="4">
    <location>
        <begin position="2"/>
        <end position="143"/>
    </location>
</feature>
<keyword evidence="5" id="KW-0675">Receptor</keyword>
<evidence type="ECO:0000256" key="1">
    <source>
        <dbReference type="ARBA" id="ARBA00007932"/>
    </source>
</evidence>
<evidence type="ECO:0000256" key="3">
    <source>
        <dbReference type="ARBA" id="ARBA00023157"/>
    </source>
</evidence>
<dbReference type="EMBL" id="AP028910">
    <property type="protein sequence ID" value="BES90604.1"/>
    <property type="molecule type" value="Genomic_DNA"/>
</dbReference>
<dbReference type="Pfam" id="PF03024">
    <property type="entry name" value="Folate_rec"/>
    <property type="match status" value="1"/>
</dbReference>
<protein>
    <submittedName>
        <fullName evidence="5">Folate receptor family</fullName>
    </submittedName>
</protein>
<dbReference type="Proteomes" id="UP001307889">
    <property type="component" value="Chromosome 2"/>
</dbReference>
<proteinExistence type="inferred from homology"/>
<organism evidence="5 6">
    <name type="scientific">Nesidiocoris tenuis</name>
    <dbReference type="NCBI Taxonomy" id="355587"/>
    <lineage>
        <taxon>Eukaryota</taxon>
        <taxon>Metazoa</taxon>
        <taxon>Ecdysozoa</taxon>
        <taxon>Arthropoda</taxon>
        <taxon>Hexapoda</taxon>
        <taxon>Insecta</taxon>
        <taxon>Pterygota</taxon>
        <taxon>Neoptera</taxon>
        <taxon>Paraneoptera</taxon>
        <taxon>Hemiptera</taxon>
        <taxon>Heteroptera</taxon>
        <taxon>Panheteroptera</taxon>
        <taxon>Cimicomorpha</taxon>
        <taxon>Miridae</taxon>
        <taxon>Dicyphina</taxon>
        <taxon>Nesidiocoris</taxon>
    </lineage>
</organism>
<evidence type="ECO:0000256" key="2">
    <source>
        <dbReference type="ARBA" id="ARBA00022729"/>
    </source>
</evidence>
<name>A0ABN7AGW4_9HEMI</name>
<keyword evidence="3" id="KW-1015">Disulfide bond</keyword>
<comment type="similarity">
    <text evidence="1">Belongs to the folate receptor family.</text>
</comment>
<dbReference type="PANTHER" id="PTHR10517:SF14">
    <property type="entry name" value="FOLATE RECEPTOR 1-RELATED"/>
    <property type="match status" value="1"/>
</dbReference>
<evidence type="ECO:0000313" key="6">
    <source>
        <dbReference type="Proteomes" id="UP001307889"/>
    </source>
</evidence>
<keyword evidence="6" id="KW-1185">Reference proteome</keyword>
<dbReference type="InterPro" id="IPR004269">
    <property type="entry name" value="Folate_rcpt"/>
</dbReference>
<evidence type="ECO:0000259" key="4">
    <source>
        <dbReference type="Pfam" id="PF03024"/>
    </source>
</evidence>
<dbReference type="InterPro" id="IPR018143">
    <property type="entry name" value="Folate_rcpt-like"/>
</dbReference>
<reference evidence="5 6" key="1">
    <citation type="submission" date="2023-09" db="EMBL/GenBank/DDBJ databases">
        <title>Nesidiocoris tenuis whole genome shotgun sequence.</title>
        <authorList>
            <person name="Shibata T."/>
            <person name="Shimoda M."/>
            <person name="Kobayashi T."/>
            <person name="Uehara T."/>
        </authorList>
    </citation>
    <scope>NUCLEOTIDE SEQUENCE [LARGE SCALE GENOMIC DNA]</scope>
    <source>
        <strain evidence="5 6">Japan</strain>
    </source>
</reference>